<evidence type="ECO:0000313" key="3">
    <source>
        <dbReference type="EMBL" id="KAK3601553.1"/>
    </source>
</evidence>
<sequence length="1490" mass="174300">MERVAMYSEAMEEFKEEEKKLQEELMNLRNKNLQMRDELAEHTGCKTKIFNLESQCRELMQKVEELCKTKQDSQAPRAAMDEEISHPHYDCQEGFLRQNLEENKKVSSWWLMQGQFMVVDRASMYIEDVNEFHEDQKKLQDELSYLRLNNSQLKDEMAEHAECQAKISSLESQCAQLNEKVNELCRTKQKSFDPNAATNDGIGFGNHDCEEESLRQKLQEAEQRLSVYTEAMTEYQEEEKKVQEELSDLRHKNSQLREELDKYKMTLEEPDLHTECQFKISDLESQCQDMTERVSVYFEAIKEFQEEQKKAHEELSELRYKNSQLREELVDHKGCQAKIVSLESQCTQMNEKVNELCRTKQKSFDPNAATDDGIGFGNHDCEEESLRQKLQEAEQRLSVYTEAMTEYQEEEKKVQEELSDLRHKNSQLREELDKYKMTLEEPDLHAESQFKISGLESQCQDMTEQLEVYSETVHELKEENEMLERKITELKAKIFSFQDAEDLQEKYKTEILELKETQQKLISENVEQMRHLAESTHLQEKIKMLEEELEISKVKRQKVDDEICSYQKKCQVLEAEMEKMKECQKSLESLQLKVIEEERKVQLYSETVHELQEEKRVSEKKITDLEEEISELLKSKDVEDMQLRYENQLSEWEETSRKFISEMEEEKRNHSMEIENLQKRIRTLQEESEILGMKKRQADEEIIRYQEKIQALEAEAEKWQEYETNLESLQLQLIEEEKKVEIYKETVTEFQEEKSQSEKVMEEVKSDLCRLKNQNKELQRTLEDYKTSVTELNKQCQQLEQGAARASELERERENLQQALSQAEEKVSVYCEAMTEFQEEQKTVQEELIDLRHKNLELKEELAEHIECQAKISTLESQLRELKEKVSAYSHAMTKFQEEQKKAEEKLNDLRHQNSQLREEQRTAVSSNVHNECQSRLSSVEKQCRDLVEENKKLKQDTLKNADSKALADENLRLKKLIVQKENHLRDMDRQRNNGTASESYALTSAREEVEVLKKKYSVMMKDLKEMKELKEKAEIAPIGPLPEPSQGSNINWESNWQAFCRTEASKRTILLATISDLKEELRKAKYLQELARELVSEYEEREKNSTSVKELKTEVEKYCQQLSAEEEKNITLTQQLLEEQNKIQTLEDRIKQLEQKPSKNPENSENVKKLEDKVRQLEDKVREYRMKCFNLDRNLQKAEERLSEYKESADVYEERISRMKKEMRRLANADASFIGYDPRGQSQEPITPQMTSAPSQSLMMGSTTKEKTPATVGQAAMIDSGSSDGGSSSQSRFANIGSQGGISYIGHDGSSSQSGTAGINSGSSSRGGIVEHFHMCLLEGKKKELEKEVKSLKSKIQKLELEKNETKKPADTESNKKLQELEQENVGLKSQLTNERAEIQKLKEDLKSASSLCSNCSSCVGSTSVKKHPLEDCNFTTLPKRVVPSFRLPMLKDDRDKLTSEEREKLVDERRKQEQRDIDKQMDAQCKQQ</sequence>
<protein>
    <submittedName>
        <fullName evidence="3">Uncharacterized protein</fullName>
    </submittedName>
</protein>
<feature type="coiled-coil region" evidence="1">
    <location>
        <begin position="136"/>
        <end position="266"/>
    </location>
</feature>
<feature type="coiled-coil region" evidence="1">
    <location>
        <begin position="4"/>
        <end position="69"/>
    </location>
</feature>
<dbReference type="PANTHER" id="PTHR23159:SF31">
    <property type="entry name" value="CENTROSOME-ASSOCIATED PROTEIN CEP250 ISOFORM X1"/>
    <property type="match status" value="1"/>
</dbReference>
<feature type="compositionally biased region" description="Polar residues" evidence="2">
    <location>
        <begin position="1241"/>
        <end position="1258"/>
    </location>
</feature>
<reference evidence="3" key="3">
    <citation type="submission" date="2023-05" db="EMBL/GenBank/DDBJ databases">
        <authorList>
            <person name="Smith C.H."/>
        </authorList>
    </citation>
    <scope>NUCLEOTIDE SEQUENCE</scope>
    <source>
        <strain evidence="3">CHS0354</strain>
        <tissue evidence="3">Mantle</tissue>
    </source>
</reference>
<organism evidence="3 4">
    <name type="scientific">Potamilus streckersoni</name>
    <dbReference type="NCBI Taxonomy" id="2493646"/>
    <lineage>
        <taxon>Eukaryota</taxon>
        <taxon>Metazoa</taxon>
        <taxon>Spiralia</taxon>
        <taxon>Lophotrochozoa</taxon>
        <taxon>Mollusca</taxon>
        <taxon>Bivalvia</taxon>
        <taxon>Autobranchia</taxon>
        <taxon>Heteroconchia</taxon>
        <taxon>Palaeoheterodonta</taxon>
        <taxon>Unionida</taxon>
        <taxon>Unionoidea</taxon>
        <taxon>Unionidae</taxon>
        <taxon>Ambleminae</taxon>
        <taxon>Lampsilini</taxon>
        <taxon>Potamilus</taxon>
    </lineage>
</organism>
<dbReference type="Proteomes" id="UP001195483">
    <property type="component" value="Unassembled WGS sequence"/>
</dbReference>
<name>A0AAE0T1N2_9BIVA</name>
<evidence type="ECO:0000313" key="4">
    <source>
        <dbReference type="Proteomes" id="UP001195483"/>
    </source>
</evidence>
<feature type="compositionally biased region" description="Basic and acidic residues" evidence="2">
    <location>
        <begin position="1452"/>
        <end position="1483"/>
    </location>
</feature>
<dbReference type="PANTHER" id="PTHR23159">
    <property type="entry name" value="CENTROSOMAL PROTEIN 2"/>
    <property type="match status" value="1"/>
</dbReference>
<evidence type="ECO:0000256" key="2">
    <source>
        <dbReference type="SAM" id="MobiDB-lite"/>
    </source>
</evidence>
<feature type="region of interest" description="Disordered" evidence="2">
    <location>
        <begin position="1452"/>
        <end position="1490"/>
    </location>
</feature>
<evidence type="ECO:0000256" key="1">
    <source>
        <dbReference type="SAM" id="Coils"/>
    </source>
</evidence>
<proteinExistence type="predicted"/>
<feature type="coiled-coil region" evidence="1">
    <location>
        <begin position="1343"/>
        <end position="1413"/>
    </location>
</feature>
<gene>
    <name evidence="3" type="ORF">CHS0354_027694</name>
</gene>
<reference evidence="3" key="1">
    <citation type="journal article" date="2021" name="Genome Biol. Evol.">
        <title>A High-Quality Reference Genome for a Parasitic Bivalve with Doubly Uniparental Inheritance (Bivalvia: Unionida).</title>
        <authorList>
            <person name="Smith C.H."/>
        </authorList>
    </citation>
    <scope>NUCLEOTIDE SEQUENCE</scope>
    <source>
        <strain evidence="3">CHS0354</strain>
    </source>
</reference>
<keyword evidence="1" id="KW-0175">Coiled coil</keyword>
<feature type="coiled-coil region" evidence="1">
    <location>
        <begin position="1109"/>
        <end position="1230"/>
    </location>
</feature>
<feature type="coiled-coil region" evidence="1">
    <location>
        <begin position="301"/>
        <end position="1030"/>
    </location>
</feature>
<feature type="region of interest" description="Disordered" evidence="2">
    <location>
        <begin position="1237"/>
        <end position="1258"/>
    </location>
</feature>
<keyword evidence="4" id="KW-1185">Reference proteome</keyword>
<dbReference type="Gene3D" id="1.10.287.1490">
    <property type="match status" value="3"/>
</dbReference>
<comment type="caution">
    <text evidence="3">The sequence shown here is derived from an EMBL/GenBank/DDBJ whole genome shotgun (WGS) entry which is preliminary data.</text>
</comment>
<dbReference type="EMBL" id="JAEAOA010001671">
    <property type="protein sequence ID" value="KAK3601553.1"/>
    <property type="molecule type" value="Genomic_DNA"/>
</dbReference>
<accession>A0AAE0T1N2</accession>
<reference evidence="3" key="2">
    <citation type="journal article" date="2021" name="Genome Biol. Evol.">
        <title>Developing a high-quality reference genome for a parasitic bivalve with doubly uniparental inheritance (Bivalvia: Unionida).</title>
        <authorList>
            <person name="Smith C.H."/>
        </authorList>
    </citation>
    <scope>NUCLEOTIDE SEQUENCE</scope>
    <source>
        <strain evidence="3">CHS0354</strain>
        <tissue evidence="3">Mantle</tissue>
    </source>
</reference>